<dbReference type="AlphaFoldDB" id="A0A6M6E1F2"/>
<dbReference type="RefSeq" id="WP_171778769.1">
    <property type="nucleotide sequence ID" value="NZ_CP045273.1"/>
</dbReference>
<sequence>MKKLITSLGVTAIAVGMINVVNSPIVLADAQPGDVIVTLGEDLSVGQKNTVLKDMNVNENDAQIVYVNNGEEHKYLGNYVPESQIGSKSISSAKITLGDKDTGLVVESHNVNYITDEMYLNSLSTAGVKDAKVYITAPFAVSGTGALTGIIKAYEVSSGTKIDESQKQVANQEMVTTAQLASNDDIGQEKAVEFMSKVKEEISKENPKTEEDIKSIIQKIAVDMNINLTTDQQSQLVDLFGKIKDLHIDWEKVNKTFDAAKEKWNNFAQSEEGKNIIDSFIAFMKSIWHGITALFGSK</sequence>
<dbReference type="EMBL" id="CP045273">
    <property type="protein sequence ID" value="QJX80772.1"/>
    <property type="molecule type" value="Genomic_DNA"/>
</dbReference>
<organism evidence="1 2">
    <name type="scientific">Priestia megaterium</name>
    <name type="common">Bacillus megaterium</name>
    <dbReference type="NCBI Taxonomy" id="1404"/>
    <lineage>
        <taxon>Bacteria</taxon>
        <taxon>Bacillati</taxon>
        <taxon>Bacillota</taxon>
        <taxon>Bacilli</taxon>
        <taxon>Bacillales</taxon>
        <taxon>Bacillaceae</taxon>
        <taxon>Priestia</taxon>
    </lineage>
</organism>
<gene>
    <name evidence="1" type="ORF">FDZ14_32290</name>
</gene>
<dbReference type="Proteomes" id="UP000501076">
    <property type="component" value="Plasmid pFDU301A"/>
</dbReference>
<protein>
    <submittedName>
        <fullName evidence="1">DUF1002 domain-containing protein</fullName>
    </submittedName>
</protein>
<dbReference type="Pfam" id="PF06207">
    <property type="entry name" value="DUF1002"/>
    <property type="match status" value="1"/>
</dbReference>
<proteinExistence type="predicted"/>
<name>A0A6M6E1F2_PRIMG</name>
<evidence type="ECO:0000313" key="1">
    <source>
        <dbReference type="EMBL" id="QJX80772.1"/>
    </source>
</evidence>
<evidence type="ECO:0000313" key="2">
    <source>
        <dbReference type="Proteomes" id="UP000501076"/>
    </source>
</evidence>
<geneLocation type="plasmid" evidence="2">
    <name>pfdu301a</name>
</geneLocation>
<accession>A0A6M6E1F2</accession>
<dbReference type="InterPro" id="IPR009343">
    <property type="entry name" value="DUF1002"/>
</dbReference>
<reference evidence="1 2" key="1">
    <citation type="submission" date="2019-10" db="EMBL/GenBank/DDBJ databases">
        <title>Complete genome sequences for adaption low water activity.</title>
        <authorList>
            <person name="Zhao L."/>
            <person name="Zhong J."/>
        </authorList>
    </citation>
    <scope>NUCLEOTIDE SEQUENCE [LARGE SCALE GENOMIC DNA]</scope>
    <source>
        <strain evidence="1 2">FDU301</strain>
        <plasmid evidence="2">pfdu301a</plasmid>
    </source>
</reference>
<keyword evidence="1" id="KW-0614">Plasmid</keyword>